<dbReference type="Pfam" id="PF12679">
    <property type="entry name" value="ABC2_membrane_2"/>
    <property type="match status" value="1"/>
</dbReference>
<sequence length="265" mass="29317">MNIIWQELKANKKALFFWCVGIFFMAVVGMTKYSASSQDAQALTDIVKQMPASIQALFGLSQLDMSQLADYFGILFPFNAIIAVLHAGLLGANTIAKEERDKTSEFLYVKPISRNRVLSDKLIAILLQLLVLNIVTIIGSFIGVAIFGGGQMITAEIFMFMAAMFGMQLFFAAIGFCLAASLKNTKLATGISAIIVVVTYLLSAIISMAGDNLAFLDILTPFKYYDPYTMLHGDFNWMFVVVNALVVIVAIGAGYFFYNRRDFEY</sequence>
<comment type="caution">
    <text evidence="2">The sequence shown here is derived from an EMBL/GenBank/DDBJ whole genome shotgun (WGS) entry which is preliminary data.</text>
</comment>
<dbReference type="PANTHER" id="PTHR37305">
    <property type="entry name" value="INTEGRAL MEMBRANE PROTEIN-RELATED"/>
    <property type="match status" value="1"/>
</dbReference>
<feature type="transmembrane region" description="Helical" evidence="1">
    <location>
        <begin position="122"/>
        <end position="146"/>
    </location>
</feature>
<keyword evidence="3" id="KW-1185">Reference proteome</keyword>
<accession>A0A5R8QC65</accession>
<reference evidence="2 3" key="1">
    <citation type="submission" date="2019-05" db="EMBL/GenBank/DDBJ databases">
        <title>Culicoidintestinum kansasii gen. nov., sp. nov. from the gastrointestinal tract of the biting midge, Culicoides sonorensis.</title>
        <authorList>
            <person name="Neupane S."/>
            <person name="Ghosh A."/>
            <person name="Gunther S."/>
            <person name="Martin K."/>
            <person name="Zurek L."/>
        </authorList>
    </citation>
    <scope>NUCLEOTIDE SEQUENCE [LARGE SCALE GENOMIC DNA]</scope>
    <source>
        <strain evidence="2 3">CS-1</strain>
    </source>
</reference>
<keyword evidence="1" id="KW-0812">Transmembrane</keyword>
<feature type="transmembrane region" description="Helical" evidence="1">
    <location>
        <begin position="191"/>
        <end position="215"/>
    </location>
</feature>
<keyword evidence="1" id="KW-0472">Membrane</keyword>
<dbReference type="RefSeq" id="WP_138191144.1">
    <property type="nucleotide sequence ID" value="NZ_VBWP01000006.1"/>
</dbReference>
<gene>
    <name evidence="2" type="ORF">FEZ08_07680</name>
</gene>
<feature type="transmembrane region" description="Helical" evidence="1">
    <location>
        <begin position="158"/>
        <end position="179"/>
    </location>
</feature>
<feature type="transmembrane region" description="Helical" evidence="1">
    <location>
        <begin position="235"/>
        <end position="258"/>
    </location>
</feature>
<evidence type="ECO:0000313" key="3">
    <source>
        <dbReference type="Proteomes" id="UP000306912"/>
    </source>
</evidence>
<keyword evidence="1" id="KW-1133">Transmembrane helix</keyword>
<dbReference type="OrthoDB" id="9800309at2"/>
<dbReference type="InParanoid" id="A0A5R8QC65"/>
<dbReference type="GO" id="GO:0005886">
    <property type="term" value="C:plasma membrane"/>
    <property type="evidence" value="ECO:0007669"/>
    <property type="project" value="UniProtKB-SubCell"/>
</dbReference>
<evidence type="ECO:0000256" key="1">
    <source>
        <dbReference type="SAM" id="Phobius"/>
    </source>
</evidence>
<name>A0A5R8QC65_9FIRM</name>
<dbReference type="EMBL" id="VBWP01000006">
    <property type="protein sequence ID" value="TLG72918.1"/>
    <property type="molecule type" value="Genomic_DNA"/>
</dbReference>
<dbReference type="AlphaFoldDB" id="A0A5R8QC65"/>
<feature type="transmembrane region" description="Helical" evidence="1">
    <location>
        <begin position="71"/>
        <end position="92"/>
    </location>
</feature>
<evidence type="ECO:0000313" key="2">
    <source>
        <dbReference type="EMBL" id="TLG72918.1"/>
    </source>
</evidence>
<feature type="transmembrane region" description="Helical" evidence="1">
    <location>
        <begin position="15"/>
        <end position="35"/>
    </location>
</feature>
<dbReference type="GO" id="GO:0140359">
    <property type="term" value="F:ABC-type transporter activity"/>
    <property type="evidence" value="ECO:0007669"/>
    <property type="project" value="InterPro"/>
</dbReference>
<dbReference type="PANTHER" id="PTHR37305:SF1">
    <property type="entry name" value="MEMBRANE PROTEIN"/>
    <property type="match status" value="1"/>
</dbReference>
<proteinExistence type="predicted"/>
<organism evidence="2 3">
    <name type="scientific">Culicoidibacter larvae</name>
    <dbReference type="NCBI Taxonomy" id="2579976"/>
    <lineage>
        <taxon>Bacteria</taxon>
        <taxon>Bacillati</taxon>
        <taxon>Bacillota</taxon>
        <taxon>Culicoidibacteria</taxon>
        <taxon>Culicoidibacterales</taxon>
        <taxon>Culicoidibacteraceae</taxon>
        <taxon>Culicoidibacter</taxon>
    </lineage>
</organism>
<dbReference type="Proteomes" id="UP000306912">
    <property type="component" value="Unassembled WGS sequence"/>
</dbReference>
<protein>
    <submittedName>
        <fullName evidence="2">ABC transporter</fullName>
    </submittedName>
</protein>
<dbReference type="FunCoup" id="A0A5R8QC65">
    <property type="interactions" value="144"/>
</dbReference>